<dbReference type="OrthoDB" id="9787920at2"/>
<protein>
    <submittedName>
        <fullName evidence="4">Acetyltransferase (GNAT) family protein</fullName>
    </submittedName>
</protein>
<dbReference type="PROSITE" id="PS51186">
    <property type="entry name" value="GNAT"/>
    <property type="match status" value="1"/>
</dbReference>
<evidence type="ECO:0000313" key="5">
    <source>
        <dbReference type="Proteomes" id="UP000245708"/>
    </source>
</evidence>
<evidence type="ECO:0000256" key="2">
    <source>
        <dbReference type="ARBA" id="ARBA00023315"/>
    </source>
</evidence>
<dbReference type="SUPFAM" id="SSF55729">
    <property type="entry name" value="Acyl-CoA N-acyltransferases (Nat)"/>
    <property type="match status" value="1"/>
</dbReference>
<evidence type="ECO:0000313" key="4">
    <source>
        <dbReference type="EMBL" id="PWK59665.1"/>
    </source>
</evidence>
<gene>
    <name evidence="4" type="ORF">C7455_107210</name>
</gene>
<dbReference type="CDD" id="cd04301">
    <property type="entry name" value="NAT_SF"/>
    <property type="match status" value="1"/>
</dbReference>
<name>A0A316GG88_9RHOB</name>
<feature type="domain" description="N-acetyltransferase" evidence="3">
    <location>
        <begin position="1"/>
        <end position="139"/>
    </location>
</feature>
<dbReference type="EMBL" id="QGGW01000007">
    <property type="protein sequence ID" value="PWK59665.1"/>
    <property type="molecule type" value="Genomic_DNA"/>
</dbReference>
<dbReference type="Pfam" id="PF00583">
    <property type="entry name" value="Acetyltransf_1"/>
    <property type="match status" value="1"/>
</dbReference>
<dbReference type="AlphaFoldDB" id="A0A316GG88"/>
<reference evidence="4 5" key="1">
    <citation type="submission" date="2018-05" db="EMBL/GenBank/DDBJ databases">
        <title>Genomic Encyclopedia of Type Strains, Phase IV (KMG-IV): sequencing the most valuable type-strain genomes for metagenomic binning, comparative biology and taxonomic classification.</title>
        <authorList>
            <person name="Goeker M."/>
        </authorList>
    </citation>
    <scope>NUCLEOTIDE SEQUENCE [LARGE SCALE GENOMIC DNA]</scope>
    <source>
        <strain evidence="4 5">DSM 16097</strain>
    </source>
</reference>
<dbReference type="Proteomes" id="UP000245708">
    <property type="component" value="Unassembled WGS sequence"/>
</dbReference>
<dbReference type="GO" id="GO:0016747">
    <property type="term" value="F:acyltransferase activity, transferring groups other than amino-acyl groups"/>
    <property type="evidence" value="ECO:0007669"/>
    <property type="project" value="InterPro"/>
</dbReference>
<organism evidence="4 5">
    <name type="scientific">Roseicyclus mahoneyensis</name>
    <dbReference type="NCBI Taxonomy" id="164332"/>
    <lineage>
        <taxon>Bacteria</taxon>
        <taxon>Pseudomonadati</taxon>
        <taxon>Pseudomonadota</taxon>
        <taxon>Alphaproteobacteria</taxon>
        <taxon>Rhodobacterales</taxon>
        <taxon>Roseobacteraceae</taxon>
        <taxon>Roseicyclus</taxon>
    </lineage>
</organism>
<evidence type="ECO:0000259" key="3">
    <source>
        <dbReference type="PROSITE" id="PS51186"/>
    </source>
</evidence>
<keyword evidence="2" id="KW-0012">Acyltransferase</keyword>
<keyword evidence="1 4" id="KW-0808">Transferase</keyword>
<dbReference type="InterPro" id="IPR016181">
    <property type="entry name" value="Acyl_CoA_acyltransferase"/>
</dbReference>
<keyword evidence="5" id="KW-1185">Reference proteome</keyword>
<proteinExistence type="predicted"/>
<evidence type="ECO:0000256" key="1">
    <source>
        <dbReference type="ARBA" id="ARBA00022679"/>
    </source>
</evidence>
<sequence>MTEIHPAHGSEDEVRGRILALLDHHSKAAGKSFRSEMVFLEAREGDLYLGGLAARFSLDLKWVFVELLAVAEEGRGKGIGGQLMARLEEEARLRGMGGIWLDTFSFQAPGFYRRLGYSEFGRIDDYPETEARLFFVKRL</sequence>
<dbReference type="PANTHER" id="PTHR43877">
    <property type="entry name" value="AMINOALKYLPHOSPHONATE N-ACETYLTRANSFERASE-RELATED-RELATED"/>
    <property type="match status" value="1"/>
</dbReference>
<dbReference type="InterPro" id="IPR000182">
    <property type="entry name" value="GNAT_dom"/>
</dbReference>
<dbReference type="InterPro" id="IPR050832">
    <property type="entry name" value="Bact_Acetyltransf"/>
</dbReference>
<dbReference type="PANTHER" id="PTHR43877:SF2">
    <property type="entry name" value="AMINOALKYLPHOSPHONATE N-ACETYLTRANSFERASE-RELATED"/>
    <property type="match status" value="1"/>
</dbReference>
<dbReference type="RefSeq" id="WP_109669485.1">
    <property type="nucleotide sequence ID" value="NZ_QGGW01000007.1"/>
</dbReference>
<dbReference type="Gene3D" id="3.40.630.30">
    <property type="match status" value="1"/>
</dbReference>
<accession>A0A316GG88</accession>
<comment type="caution">
    <text evidence="4">The sequence shown here is derived from an EMBL/GenBank/DDBJ whole genome shotgun (WGS) entry which is preliminary data.</text>
</comment>